<dbReference type="Proteomes" id="UP000887579">
    <property type="component" value="Unplaced"/>
</dbReference>
<evidence type="ECO:0000313" key="1">
    <source>
        <dbReference type="Proteomes" id="UP000887579"/>
    </source>
</evidence>
<protein>
    <submittedName>
        <fullName evidence="2">Uncharacterized protein</fullName>
    </submittedName>
</protein>
<reference evidence="2" key="1">
    <citation type="submission" date="2022-11" db="UniProtKB">
        <authorList>
            <consortium name="WormBaseParasite"/>
        </authorList>
    </citation>
    <scope>IDENTIFICATION</scope>
</reference>
<proteinExistence type="predicted"/>
<sequence length="131" mass="14441">MMRQLIILTFCLLLIFSSAVDIPSKIEQDFNSIAADTEVHNDHEHGDGIMGKAARVVRDAAEGVVDALSPEDLAAKEALIKNTPKGYLRVYKKAFISGKDKVRNLNQKCRENATSIAAEAFIFSTLICLFL</sequence>
<evidence type="ECO:0000313" key="2">
    <source>
        <dbReference type="WBParaSite" id="ES5_v2.g19122.t1"/>
    </source>
</evidence>
<organism evidence="1 2">
    <name type="scientific">Panagrolaimus sp. ES5</name>
    <dbReference type="NCBI Taxonomy" id="591445"/>
    <lineage>
        <taxon>Eukaryota</taxon>
        <taxon>Metazoa</taxon>
        <taxon>Ecdysozoa</taxon>
        <taxon>Nematoda</taxon>
        <taxon>Chromadorea</taxon>
        <taxon>Rhabditida</taxon>
        <taxon>Tylenchina</taxon>
        <taxon>Panagrolaimomorpha</taxon>
        <taxon>Panagrolaimoidea</taxon>
        <taxon>Panagrolaimidae</taxon>
        <taxon>Panagrolaimus</taxon>
    </lineage>
</organism>
<accession>A0AC34FP64</accession>
<dbReference type="WBParaSite" id="ES5_v2.g19122.t1">
    <property type="protein sequence ID" value="ES5_v2.g19122.t1"/>
    <property type="gene ID" value="ES5_v2.g19122"/>
</dbReference>
<name>A0AC34FP64_9BILA</name>